<evidence type="ECO:0000313" key="3">
    <source>
        <dbReference type="Proteomes" id="UP000829992"/>
    </source>
</evidence>
<accession>A0ABY4PVF6</accession>
<dbReference type="EMBL" id="CP097289">
    <property type="protein sequence ID" value="UQT57812.1"/>
    <property type="molecule type" value="Genomic_DNA"/>
</dbReference>
<organism evidence="2 3">
    <name type="scientific">Streptomyces durmitorensis</name>
    <dbReference type="NCBI Taxonomy" id="319947"/>
    <lineage>
        <taxon>Bacteria</taxon>
        <taxon>Bacillati</taxon>
        <taxon>Actinomycetota</taxon>
        <taxon>Actinomycetes</taxon>
        <taxon>Kitasatosporales</taxon>
        <taxon>Streptomycetaceae</taxon>
        <taxon>Streptomyces</taxon>
    </lineage>
</organism>
<gene>
    <name evidence="2" type="ORF">M4V62_23465</name>
</gene>
<feature type="compositionally biased region" description="Basic residues" evidence="1">
    <location>
        <begin position="463"/>
        <end position="472"/>
    </location>
</feature>
<name>A0ABY4PVF6_9ACTN</name>
<dbReference type="Proteomes" id="UP000829992">
    <property type="component" value="Chromosome"/>
</dbReference>
<reference evidence="2 3" key="1">
    <citation type="submission" date="2022-05" db="EMBL/GenBank/DDBJ databases">
        <authorList>
            <person name="Zhou X."/>
            <person name="Li K."/>
            <person name="Man Y."/>
        </authorList>
    </citation>
    <scope>NUCLEOTIDE SEQUENCE [LARGE SCALE GENOMIC DNA]</scope>
    <source>
        <strain evidence="2 3">MS405</strain>
    </source>
</reference>
<evidence type="ECO:0000256" key="1">
    <source>
        <dbReference type="SAM" id="MobiDB-lite"/>
    </source>
</evidence>
<feature type="compositionally biased region" description="Basic and acidic residues" evidence="1">
    <location>
        <begin position="527"/>
        <end position="538"/>
    </location>
</feature>
<evidence type="ECO:0000313" key="2">
    <source>
        <dbReference type="EMBL" id="UQT57812.1"/>
    </source>
</evidence>
<protein>
    <submittedName>
        <fullName evidence="2">Transposase</fullName>
    </submittedName>
</protein>
<proteinExistence type="predicted"/>
<feature type="region of interest" description="Disordered" evidence="1">
    <location>
        <begin position="461"/>
        <end position="546"/>
    </location>
</feature>
<dbReference type="RefSeq" id="WP_249589197.1">
    <property type="nucleotide sequence ID" value="NZ_BAAAQL010000046.1"/>
</dbReference>
<sequence length="546" mass="60048">MVADGLRVLASPFVAPAAGGVAIRARLKDLGPNDEAVLREVGLHLGSLASGDLKARCAAGVGHDAPAWTVRKRALTPLSSSRWAGAITKASHDQWALSRRGLAAHIASLEAGIAMLRQRLVKPLGSKGTKRTPGGYRSRREWHAKSRRLAILEQRHAQAVADWEAGRVHVVRGGRQLANTRHHLAAAGLDEPAWRRRWEAARMFLAADGETGKQGGNETIRITPSGELTIKLPAPLAHLANAPHGRYRLPDTVAFAHRGEEWGDRAFADRAIAYRIHHDPVRGRWYVTACWQRTQPSALTVEAALAGQGGVIGVDTNDDHYAAWRLDAHGNPVGEPRRFFYDLTGTTQHRDAQIRHATSRLLHWAKACGAAAIAIEDLDFTNAKTRERHGRKKRFRRLISRFPTTKLAARLASMATEQHITVIAVDPAYTSKWGAQHWQKPMCTPTRKTTRHDAASIVIGRRAQGHGARRRTAPPPHHQSDGVGHRTAQAAPHGLRREGTRPPRTGPPPRVVSPPGTRMRQPSSPKTVRDERSDREWIHAPLPLTV</sequence>
<keyword evidence="3" id="KW-1185">Reference proteome</keyword>